<evidence type="ECO:0000313" key="1">
    <source>
        <dbReference type="EMBL" id="KAK2710918.1"/>
    </source>
</evidence>
<accession>A0AA88HGI4</accession>
<organism evidence="1 2">
    <name type="scientific">Artemia franciscana</name>
    <name type="common">Brine shrimp</name>
    <name type="synonym">Artemia sanfranciscana</name>
    <dbReference type="NCBI Taxonomy" id="6661"/>
    <lineage>
        <taxon>Eukaryota</taxon>
        <taxon>Metazoa</taxon>
        <taxon>Ecdysozoa</taxon>
        <taxon>Arthropoda</taxon>
        <taxon>Crustacea</taxon>
        <taxon>Branchiopoda</taxon>
        <taxon>Anostraca</taxon>
        <taxon>Artemiidae</taxon>
        <taxon>Artemia</taxon>
    </lineage>
</organism>
<sequence>MNSIFRKRASKIIIQDWLWKNLSTVPESNTVLRKYRQYLQSKSRHQSVQQRVKELMFENRLVVLKKDQELSFLIKNSSADELPYLSYLVYKAYDKKLLEAYKQRLEMLEDISNLSLKDVSIMCNTAFTSSLKVNNYILFEKISEKLRLGIEKNNLKMEYIPVVKFLRLSKYYDRDCLDLIHMKVNENCLYMSLTDLCHFVAWLVDSEYYINPLSDEAIGLITEKLDKLSEIESLRIKDVDRLLWILSFHDNVPRNIMEKLSLRICNEVRKEDLGVLLLGNMLLSLAILKFYNHKLLTILCNEGRFREINNLGKVNYFVFIGFWEVFIREPYIS</sequence>
<keyword evidence="2" id="KW-1185">Reference proteome</keyword>
<reference evidence="1" key="1">
    <citation type="submission" date="2023-07" db="EMBL/GenBank/DDBJ databases">
        <title>Chromosome-level genome assembly of Artemia franciscana.</title>
        <authorList>
            <person name="Jo E."/>
        </authorList>
    </citation>
    <scope>NUCLEOTIDE SEQUENCE</scope>
    <source>
        <tissue evidence="1">Whole body</tissue>
    </source>
</reference>
<dbReference type="Proteomes" id="UP001187531">
    <property type="component" value="Unassembled WGS sequence"/>
</dbReference>
<name>A0AA88HGI4_ARTSF</name>
<dbReference type="AlphaFoldDB" id="A0AA88HGI4"/>
<dbReference type="EMBL" id="JAVRJZ010000016">
    <property type="protein sequence ID" value="KAK2710918.1"/>
    <property type="molecule type" value="Genomic_DNA"/>
</dbReference>
<evidence type="ECO:0000313" key="2">
    <source>
        <dbReference type="Proteomes" id="UP001187531"/>
    </source>
</evidence>
<comment type="caution">
    <text evidence="1">The sequence shown here is derived from an EMBL/GenBank/DDBJ whole genome shotgun (WGS) entry which is preliminary data.</text>
</comment>
<gene>
    <name evidence="1" type="ORF">QYM36_012180</name>
</gene>
<protein>
    <submittedName>
        <fullName evidence="1">Uncharacterized protein</fullName>
    </submittedName>
</protein>
<proteinExistence type="predicted"/>